<sequence length="196" mass="21818">MNTATAMNAAKSCCHHQSHAEPEQAKAAVRYVAIGGGFSLTDHHGNTVTQDNYKGRLTLIFFGFTHCRQVCPRALSRISEALDLLRDEASHLHALYISVDPERDTPPVMKDFLSRYPRITGLTGSLEQIESVKQKFKVFAKRAEDEDADDGYVVPHTALTYLLGPDGAYLSHFNDAMTAHELATRLHVHISHLQYA</sequence>
<accession>A0A916U767</accession>
<proteinExistence type="inferred from homology"/>
<dbReference type="GO" id="GO:0046872">
    <property type="term" value="F:metal ion binding"/>
    <property type="evidence" value="ECO:0007669"/>
    <property type="project" value="UniProtKB-KW"/>
</dbReference>
<feature type="binding site" evidence="2">
    <location>
        <position position="156"/>
    </location>
    <ligand>
        <name>Cu cation</name>
        <dbReference type="ChEBI" id="CHEBI:23378"/>
    </ligand>
</feature>
<dbReference type="InterPro" id="IPR036249">
    <property type="entry name" value="Thioredoxin-like_sf"/>
</dbReference>
<name>A0A916U767_9BURK</name>
<comment type="caution">
    <text evidence="4">The sequence shown here is derived from an EMBL/GenBank/DDBJ whole genome shotgun (WGS) entry which is preliminary data.</text>
</comment>
<organism evidence="4 5">
    <name type="scientific">Undibacterium terreum</name>
    <dbReference type="NCBI Taxonomy" id="1224302"/>
    <lineage>
        <taxon>Bacteria</taxon>
        <taxon>Pseudomonadati</taxon>
        <taxon>Pseudomonadota</taxon>
        <taxon>Betaproteobacteria</taxon>
        <taxon>Burkholderiales</taxon>
        <taxon>Oxalobacteraceae</taxon>
        <taxon>Undibacterium</taxon>
    </lineage>
</organism>
<evidence type="ECO:0000256" key="3">
    <source>
        <dbReference type="PIRSR" id="PIRSR603782-2"/>
    </source>
</evidence>
<keyword evidence="3" id="KW-1015">Disulfide bond</keyword>
<evidence type="ECO:0000256" key="2">
    <source>
        <dbReference type="PIRSR" id="PIRSR603782-1"/>
    </source>
</evidence>
<dbReference type="EMBL" id="BMED01000001">
    <property type="protein sequence ID" value="GGC60528.1"/>
    <property type="molecule type" value="Genomic_DNA"/>
</dbReference>
<reference evidence="4" key="2">
    <citation type="submission" date="2020-09" db="EMBL/GenBank/DDBJ databases">
        <authorList>
            <person name="Sun Q."/>
            <person name="Zhou Y."/>
        </authorList>
    </citation>
    <scope>NUCLEOTIDE SEQUENCE</scope>
    <source>
        <strain evidence="4">CGMCC 1.10998</strain>
    </source>
</reference>
<dbReference type="PANTHER" id="PTHR12151:SF25">
    <property type="entry name" value="LINALOOL DEHYDRATASE_ISOMERASE DOMAIN-CONTAINING PROTEIN"/>
    <property type="match status" value="1"/>
</dbReference>
<dbReference type="SUPFAM" id="SSF52833">
    <property type="entry name" value="Thioredoxin-like"/>
    <property type="match status" value="1"/>
</dbReference>
<comment type="similarity">
    <text evidence="1">Belongs to the SCO1/2 family.</text>
</comment>
<evidence type="ECO:0000313" key="5">
    <source>
        <dbReference type="Proteomes" id="UP000637423"/>
    </source>
</evidence>
<dbReference type="RefSeq" id="WP_229750863.1">
    <property type="nucleotide sequence ID" value="NZ_BMED01000001.1"/>
</dbReference>
<feature type="binding site" evidence="2">
    <location>
        <position position="67"/>
    </location>
    <ligand>
        <name>Cu cation</name>
        <dbReference type="ChEBI" id="CHEBI:23378"/>
    </ligand>
</feature>
<gene>
    <name evidence="4" type="ORF">GCM10011396_04280</name>
</gene>
<dbReference type="CDD" id="cd02968">
    <property type="entry name" value="SCO"/>
    <property type="match status" value="1"/>
</dbReference>
<keyword evidence="2" id="KW-0186">Copper</keyword>
<dbReference type="AlphaFoldDB" id="A0A916U767"/>
<protein>
    <submittedName>
        <fullName evidence="4">Electron transporter SenC</fullName>
    </submittedName>
</protein>
<dbReference type="PANTHER" id="PTHR12151">
    <property type="entry name" value="ELECTRON TRANSPORT PROTIN SCO1/SENC FAMILY MEMBER"/>
    <property type="match status" value="1"/>
</dbReference>
<keyword evidence="2" id="KW-0479">Metal-binding</keyword>
<dbReference type="InterPro" id="IPR003782">
    <property type="entry name" value="SCO1/SenC"/>
</dbReference>
<evidence type="ECO:0000256" key="1">
    <source>
        <dbReference type="ARBA" id="ARBA00010996"/>
    </source>
</evidence>
<feature type="binding site" evidence="2">
    <location>
        <position position="71"/>
    </location>
    <ligand>
        <name>Cu cation</name>
        <dbReference type="ChEBI" id="CHEBI:23378"/>
    </ligand>
</feature>
<dbReference type="Pfam" id="PF02630">
    <property type="entry name" value="SCO1-SenC"/>
    <property type="match status" value="1"/>
</dbReference>
<dbReference type="Gene3D" id="3.40.30.10">
    <property type="entry name" value="Glutaredoxin"/>
    <property type="match status" value="1"/>
</dbReference>
<dbReference type="FunFam" id="3.40.30.10:FF:000013">
    <property type="entry name" value="Blast:Protein SCO1 homolog, mitochondrial"/>
    <property type="match status" value="1"/>
</dbReference>
<feature type="disulfide bond" description="Redox-active" evidence="3">
    <location>
        <begin position="67"/>
        <end position="71"/>
    </location>
</feature>
<dbReference type="Proteomes" id="UP000637423">
    <property type="component" value="Unassembled WGS sequence"/>
</dbReference>
<keyword evidence="5" id="KW-1185">Reference proteome</keyword>
<evidence type="ECO:0000313" key="4">
    <source>
        <dbReference type="EMBL" id="GGC60528.1"/>
    </source>
</evidence>
<reference evidence="4" key="1">
    <citation type="journal article" date="2014" name="Int. J. Syst. Evol. Microbiol.">
        <title>Complete genome sequence of Corynebacterium casei LMG S-19264T (=DSM 44701T), isolated from a smear-ripened cheese.</title>
        <authorList>
            <consortium name="US DOE Joint Genome Institute (JGI-PGF)"/>
            <person name="Walter F."/>
            <person name="Albersmeier A."/>
            <person name="Kalinowski J."/>
            <person name="Ruckert C."/>
        </authorList>
    </citation>
    <scope>NUCLEOTIDE SEQUENCE</scope>
    <source>
        <strain evidence="4">CGMCC 1.10998</strain>
    </source>
</reference>